<proteinExistence type="predicted"/>
<gene>
    <name evidence="3" type="ORF">CCMP2556_LOCUS28330</name>
</gene>
<feature type="region of interest" description="Disordered" evidence="2">
    <location>
        <begin position="60"/>
        <end position="85"/>
    </location>
</feature>
<name>A0ABP0N592_9DINO</name>
<evidence type="ECO:0000313" key="3">
    <source>
        <dbReference type="EMBL" id="CAK9057425.1"/>
    </source>
</evidence>
<feature type="compositionally biased region" description="Polar residues" evidence="2">
    <location>
        <begin position="67"/>
        <end position="81"/>
    </location>
</feature>
<organism evidence="3 4">
    <name type="scientific">Durusdinium trenchii</name>
    <dbReference type="NCBI Taxonomy" id="1381693"/>
    <lineage>
        <taxon>Eukaryota</taxon>
        <taxon>Sar</taxon>
        <taxon>Alveolata</taxon>
        <taxon>Dinophyceae</taxon>
        <taxon>Suessiales</taxon>
        <taxon>Symbiodiniaceae</taxon>
        <taxon>Durusdinium</taxon>
    </lineage>
</organism>
<dbReference type="Proteomes" id="UP001642484">
    <property type="component" value="Unassembled WGS sequence"/>
</dbReference>
<evidence type="ECO:0000256" key="2">
    <source>
        <dbReference type="SAM" id="MobiDB-lite"/>
    </source>
</evidence>
<dbReference type="EMBL" id="CAXAMN010021269">
    <property type="protein sequence ID" value="CAK9057425.1"/>
    <property type="molecule type" value="Genomic_DNA"/>
</dbReference>
<feature type="coiled-coil region" evidence="1">
    <location>
        <begin position="100"/>
        <end position="250"/>
    </location>
</feature>
<keyword evidence="1" id="KW-0175">Coiled coil</keyword>
<evidence type="ECO:0008006" key="5">
    <source>
        <dbReference type="Google" id="ProtNLM"/>
    </source>
</evidence>
<evidence type="ECO:0000313" key="4">
    <source>
        <dbReference type="Proteomes" id="UP001642484"/>
    </source>
</evidence>
<accession>A0ABP0N592</accession>
<dbReference type="PANTHER" id="PTHR23313:SF0">
    <property type="entry name" value="TESTIS-EXPRESSED PROTEIN 9"/>
    <property type="match status" value="1"/>
</dbReference>
<dbReference type="PANTHER" id="PTHR23313">
    <property type="entry name" value="TSEC1-RELATED"/>
    <property type="match status" value="1"/>
</dbReference>
<protein>
    <recommendedName>
        <fullName evidence="5">Testis-expressed sequence 9 protein</fullName>
    </recommendedName>
</protein>
<sequence>MSCLPPDIDLEQREKEILARAAEIDRKRAQALSQANSAIQEAESASLQLRRREVENTLPFGQEDEVSSVTAPRQAMPTNLASGGDSEALHTTIRLQNARMVQMQEEVDRACTEAAQKDKEVQQLRQDLKQVLEREKHLQKTNASLEQTQEKIKQQLASTTSKLQDLDLERADLQKVKDQLELKVRKVEAENSSKEARVNRLTEECEKLKAAAKDANMQERDRVCSDRREVDRLTNEVRKLERQRTELVGAFKKQMKLIEVLKRQRAHMEAARVLSFTEDEFIRILELGDKLGER</sequence>
<keyword evidence="4" id="KW-1185">Reference proteome</keyword>
<comment type="caution">
    <text evidence="3">The sequence shown here is derived from an EMBL/GenBank/DDBJ whole genome shotgun (WGS) entry which is preliminary data.</text>
</comment>
<reference evidence="3 4" key="1">
    <citation type="submission" date="2024-02" db="EMBL/GenBank/DDBJ databases">
        <authorList>
            <person name="Chen Y."/>
            <person name="Shah S."/>
            <person name="Dougan E. K."/>
            <person name="Thang M."/>
            <person name="Chan C."/>
        </authorList>
    </citation>
    <scope>NUCLEOTIDE SEQUENCE [LARGE SCALE GENOMIC DNA]</scope>
</reference>
<evidence type="ECO:0000256" key="1">
    <source>
        <dbReference type="SAM" id="Coils"/>
    </source>
</evidence>